<keyword evidence="3" id="KW-1185">Reference proteome</keyword>
<accession>A0A9X3I2S2</accession>
<dbReference type="RefSeq" id="WP_266070594.1">
    <property type="nucleotide sequence ID" value="NZ_JAPJDA010000023.1"/>
</dbReference>
<comment type="caution">
    <text evidence="2">The sequence shown here is derived from an EMBL/GenBank/DDBJ whole genome shotgun (WGS) entry which is preliminary data.</text>
</comment>
<keyword evidence="2" id="KW-0482">Metalloprotease</keyword>
<dbReference type="InterPro" id="IPR027268">
    <property type="entry name" value="Peptidase_M4/M1_CTD_sf"/>
</dbReference>
<organism evidence="2 3">
    <name type="scientific">Salinimicrobium profundisediminis</name>
    <dbReference type="NCBI Taxonomy" id="2994553"/>
    <lineage>
        <taxon>Bacteria</taxon>
        <taxon>Pseudomonadati</taxon>
        <taxon>Bacteroidota</taxon>
        <taxon>Flavobacteriia</taxon>
        <taxon>Flavobacteriales</taxon>
        <taxon>Flavobacteriaceae</taxon>
        <taxon>Salinimicrobium</taxon>
    </lineage>
</organism>
<protein>
    <submittedName>
        <fullName evidence="2">Metalloprotease</fullName>
    </submittedName>
</protein>
<evidence type="ECO:0000313" key="3">
    <source>
        <dbReference type="Proteomes" id="UP001148482"/>
    </source>
</evidence>
<feature type="signal peptide" evidence="1">
    <location>
        <begin position="1"/>
        <end position="20"/>
    </location>
</feature>
<evidence type="ECO:0000313" key="2">
    <source>
        <dbReference type="EMBL" id="MCX2839242.1"/>
    </source>
</evidence>
<dbReference type="SUPFAM" id="SSF55486">
    <property type="entry name" value="Metalloproteases ('zincins'), catalytic domain"/>
    <property type="match status" value="1"/>
</dbReference>
<keyword evidence="1" id="KW-0732">Signal</keyword>
<sequence length="936" mass="109478">MNKKLPLFFLFALLSLALFGQHNVIVKAELNDSLKSLNIQQTLEYRNTSNDTLREVYMSDWMNAFSDTRTPLARRFFEDYDRNFHFAREDRRGGTTINSITGSTSNILTWERPEEHPDIIKIIPEKPIAPHEKYVINLDYVIKIPHNEFTRYGYGNKGNYQLKYWFIAPAMYKDNWKVYSHKNMNDLYLPKLDFEVELTLPSNLALISALKREKIVPHEDKKTVFLSGQERFDAELHLTTEVIFDDIKVDSLHVLTNITASGANPGMKSMYVNRIVDFLQTNLGSYPHPIILSTQQDYASNPVYGLNQLPKFLRPFPDGFGYELKQLKTLTENYLENSLLLNPREDKWIFDGIQIYLMMEYMDQYYPDLKLLGSLSDVIGIRWFHASTLDFNDQYILMYLFAARKHMDQPLNAPQDSLTKFNKNIANPFKAGVGFSLLDEFLEDNTVQYSIKEFFEQYKLRAVDDEDFQRILTENAGKDIKWFFDDYVSTKNKIDFKIRSLSKEGDSLRITLRNKTETDVPIQVYGLNNNEVVYKTWVEHSPGVRTVHIPASRVKQVAVNHEGIVPEINRRNNYRTVGGIMNRPLQFRLLKDVEDPRYQQVFFMPQFQYNLYDGLALGVKLYNKTILDRNFEYNLSPLYASRSKTFVGSAGLSHKIFFDEDLYMINYGISGSRFSYGYDLMYQRLNPYLSLHFRDSYMRQSPKERILIRNVNVYRDENDLTDLEVPDYSVFNINYLYSNPGLVTHFSGSVDFQVAQQFSKSSLTVEYRKLLKNDRQVNLRFFGGAFLYNDMPNSDYFSFALDRPTDYLFDYSYYGRSETSGIFSQQIIMAEGGFKSTLEPQFANQWITTVNGSTTIWKWIYAYSDVGVIKNKNQSAKLLYDSGIRLSLVQNYFEIFLPVHSSEGWEFNEGNYDQKIRFIATLDIKTLGRLITRKWF</sequence>
<reference evidence="2" key="1">
    <citation type="submission" date="2022-11" db="EMBL/GenBank/DDBJ databases">
        <title>Salinimicrobium profundisediminis sp. nov., isolated from deep-sea sediment of the Mariana Trench.</title>
        <authorList>
            <person name="Fu H."/>
        </authorList>
    </citation>
    <scope>NUCLEOTIDE SEQUENCE</scope>
    <source>
        <strain evidence="2">MT39</strain>
    </source>
</reference>
<dbReference type="AlphaFoldDB" id="A0A9X3I2S2"/>
<feature type="chain" id="PRO_5040939823" evidence="1">
    <location>
        <begin position="21"/>
        <end position="936"/>
    </location>
</feature>
<keyword evidence="2" id="KW-0378">Hydrolase</keyword>
<dbReference type="Proteomes" id="UP001148482">
    <property type="component" value="Unassembled WGS sequence"/>
</dbReference>
<keyword evidence="2" id="KW-0645">Protease</keyword>
<proteinExistence type="predicted"/>
<name>A0A9X3I2S2_9FLAO</name>
<dbReference type="GO" id="GO:0008237">
    <property type="term" value="F:metallopeptidase activity"/>
    <property type="evidence" value="ECO:0007669"/>
    <property type="project" value="UniProtKB-KW"/>
</dbReference>
<dbReference type="EMBL" id="JAPJDA010000023">
    <property type="protein sequence ID" value="MCX2839242.1"/>
    <property type="molecule type" value="Genomic_DNA"/>
</dbReference>
<evidence type="ECO:0000256" key="1">
    <source>
        <dbReference type="SAM" id="SignalP"/>
    </source>
</evidence>
<dbReference type="Gene3D" id="1.10.390.10">
    <property type="entry name" value="Neutral Protease Domain 2"/>
    <property type="match status" value="1"/>
</dbReference>
<gene>
    <name evidence="2" type="ORF">OQ279_13895</name>
</gene>